<dbReference type="Proteomes" id="UP001597467">
    <property type="component" value="Unassembled WGS sequence"/>
</dbReference>
<dbReference type="RefSeq" id="WP_379899831.1">
    <property type="nucleotide sequence ID" value="NZ_JBHULM010000001.1"/>
</dbReference>
<feature type="chain" id="PRO_5045143939" description="Lipocalin-like domain-containing protein" evidence="1">
    <location>
        <begin position="28"/>
        <end position="416"/>
    </location>
</feature>
<comment type="caution">
    <text evidence="2">The sequence shown here is derived from an EMBL/GenBank/DDBJ whole genome shotgun (WGS) entry which is preliminary data.</text>
</comment>
<dbReference type="PROSITE" id="PS51257">
    <property type="entry name" value="PROKAR_LIPOPROTEIN"/>
    <property type="match status" value="1"/>
</dbReference>
<sequence length="416" mass="45795">MKTKLKSTVFFKVIFILLIVMSCTSNDDEVNNEPQENNLSAIQGEWYRVESNNPVNDGMKINVIDDAGQVVEPLQSGFAVGAIKWKDILAQNNGVYDYLELGSDANYYAAEMELNIDDTLRISIASSGAGNIQKWVRQYTSAEPHDCVPYDPAVFDGNFQSDWSMVNEVDAFSIMSVPSSDYGGGIVNISVQTDSPVSPCLNLFAGSALATGIATGSNQTSSRTYRFIGHPGTLFSGETTDCDNAPSDEYPWDYTISWTYSGIMDCYEPNDTFEQAKAIPKNQNISAYGVAGFVEGNTGIYEDQTYDWYKVTITEPTKIRATLNSCPNDIHMHFRFFKNTNGNISSIPVNTVQISGEAHAPGSTYYIETNNVLEPGTYLLEAHRLRGAGVPDIVADGEGNPEHWTTPYSFSVTQEQ</sequence>
<evidence type="ECO:0008006" key="4">
    <source>
        <dbReference type="Google" id="ProtNLM"/>
    </source>
</evidence>
<protein>
    <recommendedName>
        <fullName evidence="4">Lipocalin-like domain-containing protein</fullName>
    </recommendedName>
</protein>
<dbReference type="EMBL" id="JBHULM010000001">
    <property type="protein sequence ID" value="MFD2540773.1"/>
    <property type="molecule type" value="Genomic_DNA"/>
</dbReference>
<dbReference type="Gene3D" id="2.60.120.380">
    <property type="match status" value="1"/>
</dbReference>
<evidence type="ECO:0000313" key="2">
    <source>
        <dbReference type="EMBL" id="MFD2540773.1"/>
    </source>
</evidence>
<dbReference type="SUPFAM" id="SSF89260">
    <property type="entry name" value="Collagen-binding domain"/>
    <property type="match status" value="1"/>
</dbReference>
<organism evidence="2 3">
    <name type="scientific">Lacinutrix gracilariae</name>
    <dbReference type="NCBI Taxonomy" id="1747198"/>
    <lineage>
        <taxon>Bacteria</taxon>
        <taxon>Pseudomonadati</taxon>
        <taxon>Bacteroidota</taxon>
        <taxon>Flavobacteriia</taxon>
        <taxon>Flavobacteriales</taxon>
        <taxon>Flavobacteriaceae</taxon>
        <taxon>Lacinutrix</taxon>
    </lineage>
</organism>
<gene>
    <name evidence="2" type="ORF">ACFSSB_00465</name>
</gene>
<keyword evidence="1" id="KW-0732">Signal</keyword>
<proteinExistence type="predicted"/>
<name>A0ABW5JVZ2_9FLAO</name>
<accession>A0ABW5JVZ2</accession>
<keyword evidence="3" id="KW-1185">Reference proteome</keyword>
<reference evidence="3" key="1">
    <citation type="journal article" date="2019" name="Int. J. Syst. Evol. Microbiol.">
        <title>The Global Catalogue of Microorganisms (GCM) 10K type strain sequencing project: providing services to taxonomists for standard genome sequencing and annotation.</title>
        <authorList>
            <consortium name="The Broad Institute Genomics Platform"/>
            <consortium name="The Broad Institute Genome Sequencing Center for Infectious Disease"/>
            <person name="Wu L."/>
            <person name="Ma J."/>
        </authorList>
    </citation>
    <scope>NUCLEOTIDE SEQUENCE [LARGE SCALE GENOMIC DNA]</scope>
    <source>
        <strain evidence="3">KCTC 42808</strain>
    </source>
</reference>
<feature type="signal peptide" evidence="1">
    <location>
        <begin position="1"/>
        <end position="27"/>
    </location>
</feature>
<evidence type="ECO:0000256" key="1">
    <source>
        <dbReference type="SAM" id="SignalP"/>
    </source>
</evidence>
<evidence type="ECO:0000313" key="3">
    <source>
        <dbReference type="Proteomes" id="UP001597467"/>
    </source>
</evidence>